<accession>A0A0Q3GYR6</accession>
<dbReference type="SUPFAM" id="SSF54786">
    <property type="entry name" value="YcfA/nrd intein domain"/>
    <property type="match status" value="1"/>
</dbReference>
<organism evidence="2 3">
    <name type="scientific">Escherichia coli</name>
    <dbReference type="NCBI Taxonomy" id="562"/>
    <lineage>
        <taxon>Bacteria</taxon>
        <taxon>Pseudomonadati</taxon>
        <taxon>Pseudomonadota</taxon>
        <taxon>Gammaproteobacteria</taxon>
        <taxon>Enterobacterales</taxon>
        <taxon>Enterobacteriaceae</taxon>
        <taxon>Escherichia</taxon>
    </lineage>
</organism>
<dbReference type="InterPro" id="IPR009253">
    <property type="entry name" value="DUF905"/>
</dbReference>
<dbReference type="InterPro" id="IPR038612">
    <property type="entry name" value="YkfF-like_sf"/>
</dbReference>
<protein>
    <submittedName>
        <fullName evidence="2">DUF905 domain-containing protein</fullName>
    </submittedName>
</protein>
<reference evidence="2 3" key="1">
    <citation type="submission" date="2019-04" db="EMBL/GenBank/DDBJ databases">
        <authorList>
            <consortium name="NARMS: The National Antimicrobial Resistance Monitoring System"/>
        </authorList>
    </citation>
    <scope>NUCLEOTIDE SEQUENCE [LARGE SCALE GENOMIC DNA]</scope>
    <source>
        <strain evidence="2 3">FSIS11919500</strain>
    </source>
</reference>
<dbReference type="EMBL" id="AASEPP010000060">
    <property type="protein sequence ID" value="EFC2248822.1"/>
    <property type="molecule type" value="Genomic_DNA"/>
</dbReference>
<evidence type="ECO:0000313" key="3">
    <source>
        <dbReference type="Proteomes" id="UP000531916"/>
    </source>
</evidence>
<gene>
    <name evidence="2" type="ORF">E5H86_24090</name>
</gene>
<evidence type="ECO:0000313" key="2">
    <source>
        <dbReference type="EMBL" id="EFC2248822.1"/>
    </source>
</evidence>
<dbReference type="Proteomes" id="UP000531916">
    <property type="component" value="Unassembled WGS sequence"/>
</dbReference>
<dbReference type="Pfam" id="PF06006">
    <property type="entry name" value="DUF905"/>
    <property type="match status" value="1"/>
</dbReference>
<evidence type="ECO:0000256" key="1">
    <source>
        <dbReference type="ARBA" id="ARBA00007059"/>
    </source>
</evidence>
<comment type="caution">
    <text evidence="2">The sequence shown here is derived from an EMBL/GenBank/DDBJ whole genome shotgun (WGS) entry which is preliminary data.</text>
</comment>
<dbReference type="AlphaFoldDB" id="A0A0Q3GYR6"/>
<comment type="similarity">
    <text evidence="1">Belongs to the UPF0401 family.</text>
</comment>
<dbReference type="RefSeq" id="WP_057697859.1">
    <property type="nucleotide sequence ID" value="NZ_BFGA01000005.1"/>
</dbReference>
<sequence>MAFFSDFFCKTYVPFTTRKSFSREQALTITTAYCNVFIENDQGTHFRRVIRNAEGQLRWRCWNFESDAGKQLNVWLASEGFLRQ</sequence>
<proteinExistence type="inferred from homology"/>
<dbReference type="Gene3D" id="3.30.160.130">
    <property type="entry name" value="ykff protein like domains"/>
    <property type="match status" value="1"/>
</dbReference>
<name>A0A0Q3GYR6_ECOLX</name>